<dbReference type="KEGG" id="rub:GBA63_20605"/>
<evidence type="ECO:0000256" key="1">
    <source>
        <dbReference type="ARBA" id="ARBA00001911"/>
    </source>
</evidence>
<dbReference type="Pfam" id="PF00670">
    <property type="entry name" value="AdoHcyase_NAD"/>
    <property type="match status" value="1"/>
</dbReference>
<gene>
    <name evidence="6" type="ORF">GBA63_20605</name>
</gene>
<dbReference type="RefSeq" id="WP_166179304.1">
    <property type="nucleotide sequence ID" value="NZ_CP045119.1"/>
</dbReference>
<organism evidence="6 7">
    <name type="scientific">Rubrobacter tropicus</name>
    <dbReference type="NCBI Taxonomy" id="2653851"/>
    <lineage>
        <taxon>Bacteria</taxon>
        <taxon>Bacillati</taxon>
        <taxon>Actinomycetota</taxon>
        <taxon>Rubrobacteria</taxon>
        <taxon>Rubrobacterales</taxon>
        <taxon>Rubrobacteraceae</taxon>
        <taxon>Rubrobacter</taxon>
    </lineage>
</organism>
<evidence type="ECO:0000256" key="2">
    <source>
        <dbReference type="ARBA" id="ARBA00007122"/>
    </source>
</evidence>
<comment type="cofactor">
    <cofactor evidence="1">
        <name>NAD(+)</name>
        <dbReference type="ChEBI" id="CHEBI:57540"/>
    </cofactor>
</comment>
<dbReference type="EMBL" id="CP045119">
    <property type="protein sequence ID" value="QIN84777.1"/>
    <property type="molecule type" value="Genomic_DNA"/>
</dbReference>
<evidence type="ECO:0000259" key="5">
    <source>
        <dbReference type="SMART" id="SM00997"/>
    </source>
</evidence>
<reference evidence="6 7" key="1">
    <citation type="submission" date="2019-10" db="EMBL/GenBank/DDBJ databases">
        <title>Rubrobacter sp nov SCSIO 52090 isolated from a deep-sea sediment in the South China Sea.</title>
        <authorList>
            <person name="Chen R.W."/>
        </authorList>
    </citation>
    <scope>NUCLEOTIDE SEQUENCE [LARGE SCALE GENOMIC DNA]</scope>
    <source>
        <strain evidence="6 7">SCSIO 52909</strain>
    </source>
</reference>
<dbReference type="Gene3D" id="3.40.50.720">
    <property type="entry name" value="NAD(P)-binding Rossmann-like Domain"/>
    <property type="match status" value="1"/>
</dbReference>
<dbReference type="GO" id="GO:0006730">
    <property type="term" value="P:one-carbon metabolic process"/>
    <property type="evidence" value="ECO:0007669"/>
    <property type="project" value="UniProtKB-KW"/>
</dbReference>
<dbReference type="PANTHER" id="PTHR23420">
    <property type="entry name" value="ADENOSYLHOMOCYSTEINASE"/>
    <property type="match status" value="1"/>
</dbReference>
<evidence type="ECO:0000313" key="6">
    <source>
        <dbReference type="EMBL" id="QIN84777.1"/>
    </source>
</evidence>
<dbReference type="Gene3D" id="3.40.50.1480">
    <property type="entry name" value="Adenosylhomocysteinase-like"/>
    <property type="match status" value="1"/>
</dbReference>
<keyword evidence="3" id="KW-0554">One-carbon metabolism</keyword>
<dbReference type="SUPFAM" id="SSF51735">
    <property type="entry name" value="NAD(P)-binding Rossmann-fold domains"/>
    <property type="match status" value="1"/>
</dbReference>
<name>A0A6G8QEV9_9ACTN</name>
<dbReference type="SMART" id="SM00997">
    <property type="entry name" value="AdoHcyase_NAD"/>
    <property type="match status" value="1"/>
</dbReference>
<evidence type="ECO:0000256" key="3">
    <source>
        <dbReference type="ARBA" id="ARBA00022563"/>
    </source>
</evidence>
<protein>
    <submittedName>
        <fullName evidence="6">Adenosylhomocysteinase</fullName>
    </submittedName>
</protein>
<evidence type="ECO:0000313" key="7">
    <source>
        <dbReference type="Proteomes" id="UP000501452"/>
    </source>
</evidence>
<dbReference type="GO" id="GO:0005829">
    <property type="term" value="C:cytosol"/>
    <property type="evidence" value="ECO:0007669"/>
    <property type="project" value="TreeGrafter"/>
</dbReference>
<sequence length="330" mass="34569">MVPYFEALLTAGAEVHACAANPATTRNDVAEHLETLGVRVPARKDDPPQRHAAHLRTAIEAGPTLLSEMGADATAATGGRLATARGGLEATGTGIARLKELDLSYPVFDWDSVPMKQGLHNRHLVGLMAANTFLDVTGLSLYGKTVLVVGYGPVGRGIADAARSFGAVVEVCDPDPAARLAAAHLGFPTPTLEAGLPRADVVFTATGRDGVIPIEALSCCKNDAFLANLGHTSGELPVEDLRRHAVGRPRRHVERITLDGKALYLLAGGAMFNLAAGPGDPYDTFDLVTALVIEATGFLATEGVEYPPGIHPLPKKVQDRAARGRLESGA</sequence>
<dbReference type="AlphaFoldDB" id="A0A6G8QEV9"/>
<dbReference type="PROSITE" id="PS00739">
    <property type="entry name" value="ADOHCYASE_2"/>
    <property type="match status" value="1"/>
</dbReference>
<dbReference type="Proteomes" id="UP000501452">
    <property type="component" value="Chromosome"/>
</dbReference>
<dbReference type="InterPro" id="IPR042172">
    <property type="entry name" value="Adenosylhomocyst_ase-like_sf"/>
</dbReference>
<comment type="similarity">
    <text evidence="2">Belongs to the adenosylhomocysteinase family.</text>
</comment>
<dbReference type="InterPro" id="IPR015878">
    <property type="entry name" value="Ado_hCys_hydrolase_NAD-bd"/>
</dbReference>
<dbReference type="PANTHER" id="PTHR23420:SF0">
    <property type="entry name" value="ADENOSYLHOMOCYSTEINASE"/>
    <property type="match status" value="1"/>
</dbReference>
<dbReference type="GO" id="GO:0004013">
    <property type="term" value="F:adenosylhomocysteinase activity"/>
    <property type="evidence" value="ECO:0007669"/>
    <property type="project" value="TreeGrafter"/>
</dbReference>
<dbReference type="SMART" id="SM00996">
    <property type="entry name" value="AdoHcyase"/>
    <property type="match status" value="1"/>
</dbReference>
<dbReference type="GO" id="GO:0033353">
    <property type="term" value="P:S-adenosylmethionine cycle"/>
    <property type="evidence" value="ECO:0007669"/>
    <property type="project" value="TreeGrafter"/>
</dbReference>
<evidence type="ECO:0000256" key="4">
    <source>
        <dbReference type="ARBA" id="ARBA00023027"/>
    </source>
</evidence>
<accession>A0A6G8QEV9</accession>
<dbReference type="InterPro" id="IPR000043">
    <property type="entry name" value="Adenosylhomocysteinase-like"/>
</dbReference>
<dbReference type="SUPFAM" id="SSF52283">
    <property type="entry name" value="Formate/glycerate dehydrogenase catalytic domain-like"/>
    <property type="match status" value="1"/>
</dbReference>
<proteinExistence type="inferred from homology"/>
<dbReference type="InterPro" id="IPR020082">
    <property type="entry name" value="S-Ado-L-homoCys_hydrolase_CS"/>
</dbReference>
<dbReference type="InterPro" id="IPR036291">
    <property type="entry name" value="NAD(P)-bd_dom_sf"/>
</dbReference>
<keyword evidence="7" id="KW-1185">Reference proteome</keyword>
<feature type="domain" description="S-adenosyl-L-homocysteine hydrolase NAD binding" evidence="5">
    <location>
        <begin position="121"/>
        <end position="279"/>
    </location>
</feature>
<keyword evidence="4" id="KW-0520">NAD</keyword>